<evidence type="ECO:0000313" key="2">
    <source>
        <dbReference type="EnsemblMetazoa" id="GAUT028351-PA"/>
    </source>
</evidence>
<organism evidence="2 3">
    <name type="scientific">Glossina austeni</name>
    <name type="common">Savannah tsetse fly</name>
    <dbReference type="NCBI Taxonomy" id="7395"/>
    <lineage>
        <taxon>Eukaryota</taxon>
        <taxon>Metazoa</taxon>
        <taxon>Ecdysozoa</taxon>
        <taxon>Arthropoda</taxon>
        <taxon>Hexapoda</taxon>
        <taxon>Insecta</taxon>
        <taxon>Pterygota</taxon>
        <taxon>Neoptera</taxon>
        <taxon>Endopterygota</taxon>
        <taxon>Diptera</taxon>
        <taxon>Brachycera</taxon>
        <taxon>Muscomorpha</taxon>
        <taxon>Hippoboscoidea</taxon>
        <taxon>Glossinidae</taxon>
        <taxon>Glossina</taxon>
    </lineage>
</organism>
<evidence type="ECO:0000256" key="1">
    <source>
        <dbReference type="SAM" id="MobiDB-lite"/>
    </source>
</evidence>
<feature type="compositionally biased region" description="Acidic residues" evidence="1">
    <location>
        <begin position="106"/>
        <end position="118"/>
    </location>
</feature>
<proteinExistence type="predicted"/>
<dbReference type="AlphaFoldDB" id="A0A1A9V7G4"/>
<feature type="region of interest" description="Disordered" evidence="1">
    <location>
        <begin position="98"/>
        <end position="118"/>
    </location>
</feature>
<dbReference type="EnsemblMetazoa" id="GAUT028351-RA">
    <property type="protein sequence ID" value="GAUT028351-PA"/>
    <property type="gene ID" value="GAUT028351"/>
</dbReference>
<dbReference type="Proteomes" id="UP000078200">
    <property type="component" value="Unassembled WGS sequence"/>
</dbReference>
<accession>A0A1A9V7G4</accession>
<sequence>MSNILIEDYAASLPPLYGIKKWNFSPENWNNFIISLETIARFEKDKAREHIENEKSMTDHSNYCVAYQNAKNIFYSMLPTIKSDYYAASNDMSLVVEDTESNNSENESDISSDQEEEQPQVIPYYAWEVESNVDALESHCESTSKPKMENVNYDNNGINSWNFSLKDWDILITILETIKKLENKSAFYQQTNLRNRDTGSSLRLTQKLEIARQNVLPIESYFVDQFALKICCTTASTLTELTRDSLNRLLKNNNARLGDRQISPIPMKLTFDSHKIVICKFSYSSITLHESNLTGFFLFGNQRLRGEGKANDGKVLHRALSLAKTPDSDEFKVKFTKLCDKGVQSFGCCLLTLHLDKRRGANAEPMSTVCASYIL</sequence>
<dbReference type="VEuPathDB" id="VectorBase:GAUT028351"/>
<keyword evidence="3" id="KW-1185">Reference proteome</keyword>
<protein>
    <submittedName>
        <fullName evidence="2">Uncharacterized protein</fullName>
    </submittedName>
</protein>
<reference evidence="2" key="1">
    <citation type="submission" date="2020-05" db="UniProtKB">
        <authorList>
            <consortium name="EnsemblMetazoa"/>
        </authorList>
    </citation>
    <scope>IDENTIFICATION</scope>
    <source>
        <strain evidence="2">TTRI</strain>
    </source>
</reference>
<name>A0A1A9V7G4_GLOAU</name>
<evidence type="ECO:0000313" key="3">
    <source>
        <dbReference type="Proteomes" id="UP000078200"/>
    </source>
</evidence>